<evidence type="ECO:0000256" key="2">
    <source>
        <dbReference type="SAM" id="Phobius"/>
    </source>
</evidence>
<feature type="transmembrane region" description="Helical" evidence="2">
    <location>
        <begin position="185"/>
        <end position="216"/>
    </location>
</feature>
<reference evidence="3 4" key="1">
    <citation type="submission" date="2016-09" db="EMBL/GenBank/DDBJ databases">
        <title>The draft genome of Dichanthelium oligosanthes: A C3 panicoid grass species.</title>
        <authorList>
            <person name="Studer A.J."/>
            <person name="Schnable J.C."/>
            <person name="Brutnell T.P."/>
        </authorList>
    </citation>
    <scope>NUCLEOTIDE SEQUENCE [LARGE SCALE GENOMIC DNA]</scope>
    <source>
        <strain evidence="4">cv. Kellogg 1175</strain>
        <tissue evidence="3">Leaf</tissue>
    </source>
</reference>
<dbReference type="PANTHER" id="PTHR36779">
    <property type="entry name" value="OSJNBA0083N12.13 PROTEIN"/>
    <property type="match status" value="1"/>
</dbReference>
<dbReference type="PANTHER" id="PTHR36779:SF1">
    <property type="entry name" value="OS04G0600400 PROTEIN"/>
    <property type="match status" value="1"/>
</dbReference>
<dbReference type="STRING" id="888268.A0A1E5W644"/>
<comment type="caution">
    <text evidence="3">The sequence shown here is derived from an EMBL/GenBank/DDBJ whole genome shotgun (WGS) entry which is preliminary data.</text>
</comment>
<dbReference type="OrthoDB" id="1922696at2759"/>
<evidence type="ECO:0000313" key="3">
    <source>
        <dbReference type="EMBL" id="OEL32832.1"/>
    </source>
</evidence>
<protein>
    <submittedName>
        <fullName evidence="3">Uncharacterized protein</fullName>
    </submittedName>
</protein>
<dbReference type="AlphaFoldDB" id="A0A1E5W644"/>
<keyword evidence="2" id="KW-0812">Transmembrane</keyword>
<evidence type="ECO:0000256" key="1">
    <source>
        <dbReference type="SAM" id="MobiDB-lite"/>
    </source>
</evidence>
<dbReference type="Proteomes" id="UP000095767">
    <property type="component" value="Unassembled WGS sequence"/>
</dbReference>
<feature type="transmembrane region" description="Helical" evidence="2">
    <location>
        <begin position="237"/>
        <end position="255"/>
    </location>
</feature>
<keyword evidence="2" id="KW-0472">Membrane</keyword>
<accession>A0A1E5W644</accession>
<feature type="transmembrane region" description="Helical" evidence="2">
    <location>
        <begin position="33"/>
        <end position="60"/>
    </location>
</feature>
<feature type="region of interest" description="Disordered" evidence="1">
    <location>
        <begin position="1"/>
        <end position="26"/>
    </location>
</feature>
<gene>
    <name evidence="3" type="ORF">BAE44_0006145</name>
</gene>
<proteinExistence type="predicted"/>
<organism evidence="3 4">
    <name type="scientific">Dichanthelium oligosanthes</name>
    <dbReference type="NCBI Taxonomy" id="888268"/>
    <lineage>
        <taxon>Eukaryota</taxon>
        <taxon>Viridiplantae</taxon>
        <taxon>Streptophyta</taxon>
        <taxon>Embryophyta</taxon>
        <taxon>Tracheophyta</taxon>
        <taxon>Spermatophyta</taxon>
        <taxon>Magnoliopsida</taxon>
        <taxon>Liliopsida</taxon>
        <taxon>Poales</taxon>
        <taxon>Poaceae</taxon>
        <taxon>PACMAD clade</taxon>
        <taxon>Panicoideae</taxon>
        <taxon>Panicodae</taxon>
        <taxon>Paniceae</taxon>
        <taxon>Dichantheliinae</taxon>
        <taxon>Dichanthelium</taxon>
    </lineage>
</organism>
<dbReference type="EMBL" id="LWDX02020306">
    <property type="protein sequence ID" value="OEL32832.1"/>
    <property type="molecule type" value="Genomic_DNA"/>
</dbReference>
<name>A0A1E5W644_9POAL</name>
<feature type="compositionally biased region" description="Pro residues" evidence="1">
    <location>
        <begin position="1"/>
        <end position="11"/>
    </location>
</feature>
<keyword evidence="2" id="KW-1133">Transmembrane helix</keyword>
<evidence type="ECO:0000313" key="4">
    <source>
        <dbReference type="Proteomes" id="UP000095767"/>
    </source>
</evidence>
<keyword evidence="4" id="KW-1185">Reference proteome</keyword>
<sequence length="274" mass="30326">MDPPAPSPRPPAGEGAQPEERSRTRPRSALRGALGVAFPIAASFLFSFLVGLAGLTLGGLSSTASVSMPSTCRILSTGQSSKVCELGLLNYRANHVIYPSSKRRFRCHDDYYWASVFQVEYTEYFSGQVSYAVAETPKEALPHNCRPDFGAAWSTTSKFKVFYYELSSSLFSKSYVSEDFSSERMLGYVAAGVVLGMLSSMLITVLFRGFYGLLLAAARWAVRKHSIRVFASRLKRACLLVAYVSAVGWITLQYSKFIGLKKLLSDSELMERFF</sequence>